<dbReference type="SUPFAM" id="SSF118310">
    <property type="entry name" value="AN1-like Zinc finger"/>
    <property type="match status" value="1"/>
</dbReference>
<dbReference type="PRINTS" id="PR00348">
    <property type="entry name" value="UBIQUITIN"/>
</dbReference>
<dbReference type="Gene3D" id="3.10.20.90">
    <property type="entry name" value="Phosphatidylinositol 3-kinase Catalytic Subunit, Chain A, domain 1"/>
    <property type="match status" value="1"/>
</dbReference>
<dbReference type="GeneTree" id="ENSGT00940000155716"/>
<dbReference type="InterPro" id="IPR029071">
    <property type="entry name" value="Ubiquitin-like_domsf"/>
</dbReference>
<reference evidence="3" key="2">
    <citation type="submission" date="2025-09" db="UniProtKB">
        <authorList>
            <consortium name="Ensembl"/>
        </authorList>
    </citation>
    <scope>IDENTIFICATION</scope>
</reference>
<dbReference type="PANTHER" id="PTHR46728">
    <property type="entry name" value="AN1-TYPE ZINC FINGER PROTEIN 4"/>
    <property type="match status" value="1"/>
</dbReference>
<organism evidence="3 4">
    <name type="scientific">Oryzias sinensis</name>
    <name type="common">Chinese medaka</name>
    <dbReference type="NCBI Taxonomy" id="183150"/>
    <lineage>
        <taxon>Eukaryota</taxon>
        <taxon>Metazoa</taxon>
        <taxon>Chordata</taxon>
        <taxon>Craniata</taxon>
        <taxon>Vertebrata</taxon>
        <taxon>Euteleostomi</taxon>
        <taxon>Actinopterygii</taxon>
        <taxon>Neopterygii</taxon>
        <taxon>Teleostei</taxon>
        <taxon>Neoteleostei</taxon>
        <taxon>Acanthomorphata</taxon>
        <taxon>Ovalentaria</taxon>
        <taxon>Atherinomorphae</taxon>
        <taxon>Beloniformes</taxon>
        <taxon>Adrianichthyidae</taxon>
        <taxon>Oryziinae</taxon>
        <taxon>Oryzias</taxon>
    </lineage>
</organism>
<keyword evidence="4" id="KW-1185">Reference proteome</keyword>
<dbReference type="Pfam" id="PF00240">
    <property type="entry name" value="ubiquitin"/>
    <property type="match status" value="1"/>
</dbReference>
<proteinExistence type="predicted"/>
<dbReference type="PROSITE" id="PS50053">
    <property type="entry name" value="UBIQUITIN_2"/>
    <property type="match status" value="1"/>
</dbReference>
<dbReference type="InterPro" id="IPR019956">
    <property type="entry name" value="Ubiquitin_dom"/>
</dbReference>
<reference evidence="3" key="1">
    <citation type="submission" date="2025-08" db="UniProtKB">
        <authorList>
            <consortium name="Ensembl"/>
        </authorList>
    </citation>
    <scope>IDENTIFICATION</scope>
</reference>
<feature type="domain" description="Ubiquitin-like" evidence="2">
    <location>
        <begin position="28"/>
        <end position="103"/>
    </location>
</feature>
<dbReference type="InterPro" id="IPR053061">
    <property type="entry name" value="AN1-type_zinc_finger"/>
</dbReference>
<dbReference type="InterPro" id="IPR000626">
    <property type="entry name" value="Ubiquitin-like_dom"/>
</dbReference>
<dbReference type="InterPro" id="IPR035896">
    <property type="entry name" value="AN1-like_Znf"/>
</dbReference>
<dbReference type="Proteomes" id="UP000694383">
    <property type="component" value="Unplaced"/>
</dbReference>
<dbReference type="SUPFAM" id="SSF54236">
    <property type="entry name" value="Ubiquitin-like"/>
    <property type="match status" value="1"/>
</dbReference>
<evidence type="ECO:0000256" key="1">
    <source>
        <dbReference type="SAM" id="MobiDB-lite"/>
    </source>
</evidence>
<evidence type="ECO:0000259" key="2">
    <source>
        <dbReference type="PROSITE" id="PS50053"/>
    </source>
</evidence>
<sequence>MTDRKEPPFFNDDSVGAFQYKLPFYDTMELFIETLTGTCFELRVLPFEAVFSVKAKIQRLEGIPVAQQHLIWNNVELDDEHCLHDYGIAEGCTLKLVLAMRGGPINTRRVTMEDPIKEVADLMENTKDEGWDKNLPNKQVTFVVYREGDQLNFFRVADRGDGSLTPLPESLSGGSVYNLYAEEEDREGSAAAQQSLENSITMTKMKLLKAKMESMNINKKKQAKVKPRAAVSPHPCGGTLGPSSTRNHHRLFRPLPQINPARQKNGPLPPIVDHEFTDASPPQTPPTSSRLTVPTRSPPAFPSPMCYMLQEEKPWEMHPPFAKIRPPPKVSRLDIGSNRLMRDCVFPQLPPLCTRGPPKAPFDPVEPSGEMMGLGLLEEPVGLVAQTEAAAPFVSDPLRLDVSIQPDGGLEPLDVETQYQLPHSPSPLTTWTIDASDPLPTRADERRLGTSLHISPPSSSAASTSPSTSTRLLSEPFDSTPCLQSNLQAQSPHPPPTLSSCSPRLRCVQVESPGRRAELLSKREARGLAKMANQVCKEPLEPLNNPELFASLSTTAPVNKSRDRPGRSLGLALTLPPATGGLGSRLSPIPANSFYQDEVIRQMSPVLRSAASYRTNNCLASAGGVAAAAGALGTPMYHLPPVKAPTGTKKKSSKHCFFCGKKTGLATSYECRYKHLFYILELFFPPNLLWYLNGVFLFLRSASFRAHCVCVECHQVKLFVGMILQQALSLIAVPHDICKHLFPPSGCQQGLVSHLDHLDV</sequence>
<evidence type="ECO:0000313" key="3">
    <source>
        <dbReference type="Ensembl" id="ENSOSIP00000007654.1"/>
    </source>
</evidence>
<feature type="compositionally biased region" description="Low complexity" evidence="1">
    <location>
        <begin position="455"/>
        <end position="470"/>
    </location>
</feature>
<feature type="region of interest" description="Disordered" evidence="1">
    <location>
        <begin position="219"/>
        <end position="296"/>
    </location>
</feature>
<accession>A0A8C7X4U9</accession>
<name>A0A8C7X4U9_9TELE</name>
<dbReference type="Ensembl" id="ENSOSIT00000008178.1">
    <property type="protein sequence ID" value="ENSOSIP00000007654.1"/>
    <property type="gene ID" value="ENSOSIG00000005048.1"/>
</dbReference>
<dbReference type="Gene3D" id="4.10.1110.10">
    <property type="entry name" value="AN1-like Zinc finger"/>
    <property type="match status" value="1"/>
</dbReference>
<dbReference type="CDD" id="cd01802">
    <property type="entry name" value="Ubl_ZFAND4"/>
    <property type="match status" value="1"/>
</dbReference>
<dbReference type="SMART" id="SM00213">
    <property type="entry name" value="UBQ"/>
    <property type="match status" value="1"/>
</dbReference>
<evidence type="ECO:0000313" key="4">
    <source>
        <dbReference type="Proteomes" id="UP000694383"/>
    </source>
</evidence>
<dbReference type="PANTHER" id="PTHR46728:SF1">
    <property type="entry name" value="AN1-TYPE ZINC FINGER PROTEIN 4"/>
    <property type="match status" value="1"/>
</dbReference>
<dbReference type="AlphaFoldDB" id="A0A8C7X4U9"/>
<protein>
    <submittedName>
        <fullName evidence="3">Zinc finger, AN1-type domain 4</fullName>
    </submittedName>
</protein>
<feature type="region of interest" description="Disordered" evidence="1">
    <location>
        <begin position="420"/>
        <end position="502"/>
    </location>
</feature>
<feature type="compositionally biased region" description="Polar residues" evidence="1">
    <location>
        <begin position="286"/>
        <end position="295"/>
    </location>
</feature>
<feature type="compositionally biased region" description="Polar residues" evidence="1">
    <location>
        <begin position="420"/>
        <end position="433"/>
    </location>
</feature>
<feature type="compositionally biased region" description="Polar residues" evidence="1">
    <location>
        <begin position="481"/>
        <end position="491"/>
    </location>
</feature>